<dbReference type="Gene3D" id="1.25.40.10">
    <property type="entry name" value="Tetratricopeptide repeat domain"/>
    <property type="match status" value="1"/>
</dbReference>
<protein>
    <submittedName>
        <fullName evidence="2">Putative tetratricopeptide-like helical domain-containing protein</fullName>
    </submittedName>
    <submittedName>
        <fullName evidence="1">Tetratricopeptide-like helical domain superfamily</fullName>
    </submittedName>
</protein>
<dbReference type="PANTHER" id="PTHR46183:SF4">
    <property type="entry name" value="PROTEIN PHOX4"/>
    <property type="match status" value="1"/>
</dbReference>
<dbReference type="STRING" id="4232.A0A251VAR2"/>
<reference evidence="1 3" key="1">
    <citation type="journal article" date="2017" name="Nature">
        <title>The sunflower genome provides insights into oil metabolism, flowering and Asterid evolution.</title>
        <authorList>
            <person name="Badouin H."/>
            <person name="Gouzy J."/>
            <person name="Grassa C.J."/>
            <person name="Murat F."/>
            <person name="Staton S.E."/>
            <person name="Cottret L."/>
            <person name="Lelandais-Briere C."/>
            <person name="Owens G.L."/>
            <person name="Carrere S."/>
            <person name="Mayjonade B."/>
            <person name="Legrand L."/>
            <person name="Gill N."/>
            <person name="Kane N.C."/>
            <person name="Bowers J.E."/>
            <person name="Hubner S."/>
            <person name="Bellec A."/>
            <person name="Berard A."/>
            <person name="Berges H."/>
            <person name="Blanchet N."/>
            <person name="Boniface M.C."/>
            <person name="Brunel D."/>
            <person name="Catrice O."/>
            <person name="Chaidir N."/>
            <person name="Claudel C."/>
            <person name="Donnadieu C."/>
            <person name="Faraut T."/>
            <person name="Fievet G."/>
            <person name="Helmstetter N."/>
            <person name="King M."/>
            <person name="Knapp S.J."/>
            <person name="Lai Z."/>
            <person name="Le Paslier M.C."/>
            <person name="Lippi Y."/>
            <person name="Lorenzon L."/>
            <person name="Mandel J.R."/>
            <person name="Marage G."/>
            <person name="Marchand G."/>
            <person name="Marquand E."/>
            <person name="Bret-Mestries E."/>
            <person name="Morien E."/>
            <person name="Nambeesan S."/>
            <person name="Nguyen T."/>
            <person name="Pegot-Espagnet P."/>
            <person name="Pouilly N."/>
            <person name="Raftis F."/>
            <person name="Sallet E."/>
            <person name="Schiex T."/>
            <person name="Thomas J."/>
            <person name="Vandecasteele C."/>
            <person name="Vares D."/>
            <person name="Vear F."/>
            <person name="Vautrin S."/>
            <person name="Crespi M."/>
            <person name="Mangin B."/>
            <person name="Burke J.M."/>
            <person name="Salse J."/>
            <person name="Munos S."/>
            <person name="Vincourt P."/>
            <person name="Rieseberg L.H."/>
            <person name="Langlade N.B."/>
        </authorList>
    </citation>
    <scope>NUCLEOTIDE SEQUENCE [LARGE SCALE GENOMIC DNA]</scope>
    <source>
        <strain evidence="3">cv. SF193</strain>
        <tissue evidence="1">Leaves</tissue>
    </source>
</reference>
<dbReference type="InterPro" id="IPR011990">
    <property type="entry name" value="TPR-like_helical_dom_sf"/>
</dbReference>
<dbReference type="SUPFAM" id="SSF48452">
    <property type="entry name" value="TPR-like"/>
    <property type="match status" value="1"/>
</dbReference>
<dbReference type="InterPro" id="IPR044517">
    <property type="entry name" value="PHOX1-4"/>
</dbReference>
<dbReference type="Gramene" id="mRNA:HanXRQr2_Chr03g0132921">
    <property type="protein sequence ID" value="CDS:HanXRQr2_Chr03g0132921.1"/>
    <property type="gene ID" value="HanXRQr2_Chr03g0132921"/>
</dbReference>
<dbReference type="Proteomes" id="UP000215914">
    <property type="component" value="Chromosome 3"/>
</dbReference>
<dbReference type="EMBL" id="CM007892">
    <property type="protein sequence ID" value="OTG32707.1"/>
    <property type="molecule type" value="Genomic_DNA"/>
</dbReference>
<reference evidence="1" key="3">
    <citation type="submission" date="2020-06" db="EMBL/GenBank/DDBJ databases">
        <title>Helianthus annuus Genome sequencing and assembly Release 2.</title>
        <authorList>
            <person name="Gouzy J."/>
            <person name="Langlade N."/>
            <person name="Munos S."/>
        </authorList>
    </citation>
    <scope>NUCLEOTIDE SEQUENCE</scope>
    <source>
        <tissue evidence="1">Leaves</tissue>
    </source>
</reference>
<dbReference type="EMBL" id="MNCJ02000318">
    <property type="protein sequence ID" value="KAF5816309.1"/>
    <property type="molecule type" value="Genomic_DNA"/>
</dbReference>
<dbReference type="InParanoid" id="A0A251VAR2"/>
<dbReference type="AlphaFoldDB" id="A0A251VAR2"/>
<accession>A0A251VAR2</accession>
<organism evidence="2 3">
    <name type="scientific">Helianthus annuus</name>
    <name type="common">Common sunflower</name>
    <dbReference type="NCBI Taxonomy" id="4232"/>
    <lineage>
        <taxon>Eukaryota</taxon>
        <taxon>Viridiplantae</taxon>
        <taxon>Streptophyta</taxon>
        <taxon>Embryophyta</taxon>
        <taxon>Tracheophyta</taxon>
        <taxon>Spermatophyta</taxon>
        <taxon>Magnoliopsida</taxon>
        <taxon>eudicotyledons</taxon>
        <taxon>Gunneridae</taxon>
        <taxon>Pentapetalae</taxon>
        <taxon>asterids</taxon>
        <taxon>campanulids</taxon>
        <taxon>Asterales</taxon>
        <taxon>Asteraceae</taxon>
        <taxon>Asteroideae</taxon>
        <taxon>Heliantheae alliance</taxon>
        <taxon>Heliantheae</taxon>
        <taxon>Helianthus</taxon>
    </lineage>
</organism>
<gene>
    <name evidence="2" type="ORF">HannXRQ_Chr03g0089651</name>
    <name evidence="1" type="ORF">HanXRQr2_Chr03g0132921</name>
</gene>
<evidence type="ECO:0000313" key="3">
    <source>
        <dbReference type="Proteomes" id="UP000215914"/>
    </source>
</evidence>
<proteinExistence type="predicted"/>
<evidence type="ECO:0000313" key="1">
    <source>
        <dbReference type="EMBL" id="KAF5816309.1"/>
    </source>
</evidence>
<name>A0A251VAR2_HELAN</name>
<reference evidence="2" key="2">
    <citation type="submission" date="2017-02" db="EMBL/GenBank/DDBJ databases">
        <title>Sunflower complete genome.</title>
        <authorList>
            <person name="Langlade N."/>
            <person name="Munos S."/>
        </authorList>
    </citation>
    <scope>NUCLEOTIDE SEQUENCE [LARGE SCALE GENOMIC DNA]</scope>
    <source>
        <tissue evidence="2">Leaves</tissue>
    </source>
</reference>
<keyword evidence="3" id="KW-1185">Reference proteome</keyword>
<dbReference type="PANTHER" id="PTHR46183">
    <property type="entry name" value="PROTEIN CLMP1"/>
    <property type="match status" value="1"/>
</dbReference>
<evidence type="ECO:0000313" key="2">
    <source>
        <dbReference type="EMBL" id="OTG32707.1"/>
    </source>
</evidence>
<sequence length="235" mass="26605">MLKYEKGVNLLPKNHIDVTYLRSKMAVCYMQLGLKEYPRAIEKCNKALEVALKYSPTLVKRAKCYSVQNKFNSTLSDVTTVLNMEPNNVAALEIESSVKKAMGGDELNKDVGVVENVEDKAIASKKKAKKKKDDEKVSEVNESKGKDIRIVEYIDEKEKISKAEVKKENDDEKVVHVDKTSIKDEKLVTKTVKMVLGDDIRWAELPVNCSIGLVREIIQDRFPGLNDVLIKYKDP</sequence>